<dbReference type="SMART" id="SM00382">
    <property type="entry name" value="AAA"/>
    <property type="match status" value="1"/>
</dbReference>
<dbReference type="NCBIfam" id="NF010447">
    <property type="entry name" value="PRK13873.1"/>
    <property type="match status" value="1"/>
</dbReference>
<name>A0A501PGV2_9PROT</name>
<dbReference type="OrthoDB" id="9816422at2"/>
<dbReference type="InterPro" id="IPR033186">
    <property type="entry name" value="HerA_C"/>
</dbReference>
<keyword evidence="3" id="KW-0067">ATP-binding</keyword>
<evidence type="ECO:0000313" key="6">
    <source>
        <dbReference type="Proteomes" id="UP000319148"/>
    </source>
</evidence>
<comment type="caution">
    <text evidence="5">The sequence shown here is derived from an EMBL/GenBank/DDBJ whole genome shotgun (WGS) entry which is preliminary data.</text>
</comment>
<dbReference type="GO" id="GO:0005524">
    <property type="term" value="F:ATP binding"/>
    <property type="evidence" value="ECO:0007669"/>
    <property type="project" value="UniProtKB-KW"/>
</dbReference>
<evidence type="ECO:0000256" key="3">
    <source>
        <dbReference type="ARBA" id="ARBA00022840"/>
    </source>
</evidence>
<organism evidence="5 6">
    <name type="scientific">Emcibacter nanhaiensis</name>
    <dbReference type="NCBI Taxonomy" id="1505037"/>
    <lineage>
        <taxon>Bacteria</taxon>
        <taxon>Pseudomonadati</taxon>
        <taxon>Pseudomonadota</taxon>
        <taxon>Alphaproteobacteria</taxon>
        <taxon>Emcibacterales</taxon>
        <taxon>Emcibacteraceae</taxon>
        <taxon>Emcibacter</taxon>
    </lineage>
</organism>
<dbReference type="Proteomes" id="UP000319148">
    <property type="component" value="Unassembled WGS sequence"/>
</dbReference>
<dbReference type="PANTHER" id="PTHR30121">
    <property type="entry name" value="UNCHARACTERIZED PROTEIN YJGR-RELATED"/>
    <property type="match status" value="1"/>
</dbReference>
<dbReference type="InterPro" id="IPR027417">
    <property type="entry name" value="P-loop_NTPase"/>
</dbReference>
<protein>
    <submittedName>
        <fullName evidence="5">DUF853 family protein</fullName>
    </submittedName>
</protein>
<dbReference type="SUPFAM" id="SSF52540">
    <property type="entry name" value="P-loop containing nucleoside triphosphate hydrolases"/>
    <property type="match status" value="1"/>
</dbReference>
<sequence>MLNLREYQNKTACLADHLPWAGLVHPSVVLNKDGSFMRCAELRGPDLQDMETGEVIAFHARVNDALKRLGSGWALFLDNRRIAARSYPTSEFPDPVSALVEEERRAEFAGGEHFENRLCLALLWMPPEDRTDKVTGLFLSRKDGEGNGASLSKPERHLEKFLRHSDRIFGLLEDVVPEFDVLEKGNLLTYLHGTVSTKSHKISLPEVPFYLDAILTDDTLSGGISPRLGEQYLKLVTLTGYPGSSLPGLLGGLDGLGFEYRHVSRFLALDKEEALKELNKYRRQWFSKRKSLANILKEVMTNEASQLLDRDAENKARDVEEALQELGGDYVSYGHLTVTIMVSDPSEDVAEEKIMAVERVLGSSGFVAIRERVNAVEAWLGSLPGHVYANLRKAMISSLNLAHLLPLSSPWAGPVRNAHLQGPPLLIAETDSLTPFRLVQHIGDVGHMMVVGPTGAGKSVLLSLMCLQFRRYPKANICFFDKGASCKAAILAMGGEFHEPGAGRQAGFQPLARIDEECWCLWAGDWIALVLEAQGVKLEPCHKEQIWSALNSLASAPRKERTLTGLVLLLQDEDLRQGLKPYTLEGAYGHLLDSDAETLEPGPLQAFEMEELMEQPAAVLPVLSYLFRRLEEVFSTDGPTLLVLDEAWLFLDHPAFAGKIREWLKVLRKKNVSVVFATQSLSDIAESSISPVLTESCPGRIFLANPRAAEPRLLDIYKAFGLSERQIEVISRSSPKRDYYLQTPVGCRLFQLGLGPLALSLVAASSPEDRSMITAVSNECGSETFGAGWLRARGFPWAADLIEQYGPDTSRRNDDGKT</sequence>
<dbReference type="Pfam" id="PF03135">
    <property type="entry name" value="CagE_TrbE_VirB"/>
    <property type="match status" value="1"/>
</dbReference>
<dbReference type="EMBL" id="VFIY01000014">
    <property type="protein sequence ID" value="TPD59308.1"/>
    <property type="molecule type" value="Genomic_DNA"/>
</dbReference>
<gene>
    <name evidence="5" type="ORF">FIV46_10960</name>
</gene>
<evidence type="ECO:0000313" key="5">
    <source>
        <dbReference type="EMBL" id="TPD59308.1"/>
    </source>
</evidence>
<evidence type="ECO:0000259" key="4">
    <source>
        <dbReference type="SMART" id="SM00382"/>
    </source>
</evidence>
<feature type="domain" description="AAA+ ATPase" evidence="4">
    <location>
        <begin position="444"/>
        <end position="702"/>
    </location>
</feature>
<evidence type="ECO:0000256" key="1">
    <source>
        <dbReference type="ARBA" id="ARBA00006512"/>
    </source>
</evidence>
<keyword evidence="2" id="KW-0547">Nucleotide-binding</keyword>
<dbReference type="RefSeq" id="WP_139940972.1">
    <property type="nucleotide sequence ID" value="NZ_JBHSYP010000006.1"/>
</dbReference>
<accession>A0A501PGV2</accession>
<dbReference type="Gene3D" id="3.40.50.300">
    <property type="entry name" value="P-loop containing nucleotide triphosphate hydrolases"/>
    <property type="match status" value="2"/>
</dbReference>
<dbReference type="Pfam" id="PF05872">
    <property type="entry name" value="HerA_C"/>
    <property type="match status" value="1"/>
</dbReference>
<dbReference type="InterPro" id="IPR003593">
    <property type="entry name" value="AAA+_ATPase"/>
</dbReference>
<keyword evidence="6" id="KW-1185">Reference proteome</keyword>
<dbReference type="PANTHER" id="PTHR30121:SF12">
    <property type="entry name" value="TYPE IV SECRETION SYSTEM PROTEIN CAGE"/>
    <property type="match status" value="1"/>
</dbReference>
<proteinExistence type="inferred from homology"/>
<dbReference type="CDD" id="cd01127">
    <property type="entry name" value="TrwB_TraG_TraD_VirD4"/>
    <property type="match status" value="1"/>
</dbReference>
<dbReference type="AlphaFoldDB" id="A0A501PGV2"/>
<comment type="similarity">
    <text evidence="1">Belongs to the TrbE/VirB4 family.</text>
</comment>
<reference evidence="6" key="1">
    <citation type="submission" date="2019-06" db="EMBL/GenBank/DDBJ databases">
        <title>The complete genome of Emcibacter congregatus ZYLT.</title>
        <authorList>
            <person name="Zhao Z."/>
        </authorList>
    </citation>
    <scope>NUCLEOTIDE SEQUENCE [LARGE SCALE GENOMIC DNA]</scope>
    <source>
        <strain evidence="6">MCCC 1A06723</strain>
    </source>
</reference>
<evidence type="ECO:0000256" key="2">
    <source>
        <dbReference type="ARBA" id="ARBA00022741"/>
    </source>
</evidence>
<dbReference type="InterPro" id="IPR051162">
    <property type="entry name" value="T4SS_component"/>
</dbReference>
<dbReference type="InterPro" id="IPR018145">
    <property type="entry name" value="CagE_TrbE_VirB_cntrl_dom"/>
</dbReference>